<keyword evidence="5" id="KW-1185">Reference proteome</keyword>
<feature type="region of interest" description="Disordered" evidence="2">
    <location>
        <begin position="1"/>
        <end position="20"/>
    </location>
</feature>
<sequence>MDPSSYPTKDKSSGQSDNSIFPLHQALRGNVEAPPPQPYPVFTHLPLTRTVASSGIIQSPARNEQEIMHSFLTVPLGEFLSVDERVQVASLEPPSITSLLEGDPTAILQAHLDIAGVLDPGPIFHDPTSFIPKENEMCKPLGSSSSQCDPYGNMTHAKPNYFDQSPMSSSHFLREEQVPSVVNPSDKSNDYIRAAMRYKFEFNRVQQYTCQLCNATFTTPQTYQGHMSLHKKRE</sequence>
<feature type="domain" description="C2H2-type" evidence="3">
    <location>
        <begin position="208"/>
        <end position="234"/>
    </location>
</feature>
<dbReference type="Pfam" id="PF12874">
    <property type="entry name" value="zf-met"/>
    <property type="match status" value="1"/>
</dbReference>
<protein>
    <recommendedName>
        <fullName evidence="3">C2H2-type domain-containing protein</fullName>
    </recommendedName>
</protein>
<dbReference type="InterPro" id="IPR036236">
    <property type="entry name" value="Znf_C2H2_sf"/>
</dbReference>
<name>A0A4U6UBP5_SETVI</name>
<dbReference type="PROSITE" id="PS00028">
    <property type="entry name" value="ZINC_FINGER_C2H2_1"/>
    <property type="match status" value="1"/>
</dbReference>
<dbReference type="InterPro" id="IPR013087">
    <property type="entry name" value="Znf_C2H2_type"/>
</dbReference>
<keyword evidence="1" id="KW-0863">Zinc-finger</keyword>
<accession>A0A4U6UBP5</accession>
<dbReference type="AlphaFoldDB" id="A0A4U6UBP5"/>
<evidence type="ECO:0000313" key="5">
    <source>
        <dbReference type="Proteomes" id="UP000298652"/>
    </source>
</evidence>
<keyword evidence="1" id="KW-0479">Metal-binding</keyword>
<dbReference type="PROSITE" id="PS50157">
    <property type="entry name" value="ZINC_FINGER_C2H2_2"/>
    <property type="match status" value="1"/>
</dbReference>
<dbReference type="Proteomes" id="UP000298652">
    <property type="component" value="Chromosome 5"/>
</dbReference>
<evidence type="ECO:0000259" key="3">
    <source>
        <dbReference type="PROSITE" id="PS50157"/>
    </source>
</evidence>
<evidence type="ECO:0000256" key="1">
    <source>
        <dbReference type="PROSITE-ProRule" id="PRU00042"/>
    </source>
</evidence>
<dbReference type="OMA" id="PMSSSHF"/>
<proteinExistence type="predicted"/>
<dbReference type="SMART" id="SM00355">
    <property type="entry name" value="ZnF_C2H2"/>
    <property type="match status" value="1"/>
</dbReference>
<evidence type="ECO:0000313" key="4">
    <source>
        <dbReference type="EMBL" id="TKW12185.1"/>
    </source>
</evidence>
<dbReference type="SUPFAM" id="SSF57667">
    <property type="entry name" value="beta-beta-alpha zinc fingers"/>
    <property type="match status" value="1"/>
</dbReference>
<dbReference type="Gramene" id="TKW12185">
    <property type="protein sequence ID" value="TKW12185"/>
    <property type="gene ID" value="SEVIR_5G020700v2"/>
</dbReference>
<gene>
    <name evidence="4" type="ORF">SEVIR_5G020700v2</name>
</gene>
<dbReference type="EMBL" id="CM016556">
    <property type="protein sequence ID" value="TKW12185.1"/>
    <property type="molecule type" value="Genomic_DNA"/>
</dbReference>
<evidence type="ECO:0000256" key="2">
    <source>
        <dbReference type="SAM" id="MobiDB-lite"/>
    </source>
</evidence>
<organism evidence="4 5">
    <name type="scientific">Setaria viridis</name>
    <name type="common">Green bristlegrass</name>
    <name type="synonym">Setaria italica subsp. viridis</name>
    <dbReference type="NCBI Taxonomy" id="4556"/>
    <lineage>
        <taxon>Eukaryota</taxon>
        <taxon>Viridiplantae</taxon>
        <taxon>Streptophyta</taxon>
        <taxon>Embryophyta</taxon>
        <taxon>Tracheophyta</taxon>
        <taxon>Spermatophyta</taxon>
        <taxon>Magnoliopsida</taxon>
        <taxon>Liliopsida</taxon>
        <taxon>Poales</taxon>
        <taxon>Poaceae</taxon>
        <taxon>PACMAD clade</taxon>
        <taxon>Panicoideae</taxon>
        <taxon>Panicodae</taxon>
        <taxon>Paniceae</taxon>
        <taxon>Cenchrinae</taxon>
        <taxon>Setaria</taxon>
    </lineage>
</organism>
<keyword evidence="1" id="KW-0862">Zinc</keyword>
<reference evidence="4" key="1">
    <citation type="submission" date="2019-03" db="EMBL/GenBank/DDBJ databases">
        <title>WGS assembly of Setaria viridis.</title>
        <authorList>
            <person name="Huang P."/>
            <person name="Jenkins J."/>
            <person name="Grimwood J."/>
            <person name="Barry K."/>
            <person name="Healey A."/>
            <person name="Mamidi S."/>
            <person name="Sreedasyam A."/>
            <person name="Shu S."/>
            <person name="Feldman M."/>
            <person name="Wu J."/>
            <person name="Yu Y."/>
            <person name="Chen C."/>
            <person name="Johnson J."/>
            <person name="Rokhsar D."/>
            <person name="Baxter I."/>
            <person name="Schmutz J."/>
            <person name="Brutnell T."/>
            <person name="Kellogg E."/>
        </authorList>
    </citation>
    <scope>NUCLEOTIDE SEQUENCE [LARGE SCALE GENOMIC DNA]</scope>
</reference>
<dbReference type="GO" id="GO:0008270">
    <property type="term" value="F:zinc ion binding"/>
    <property type="evidence" value="ECO:0007669"/>
    <property type="project" value="UniProtKB-KW"/>
</dbReference>